<sequence>MEIPAEPVIQVYGIKAKESQLYIYLAVLNHSLYTATEARSSPPFSNKSNQGLMMQTAKQVLEASIKRQVDIGAVSKRSSPGGPDPHHH</sequence>
<reference evidence="1" key="1">
    <citation type="journal article" date="2021" name="Front. Plant Sci.">
        <title>Chromosome-Scale Genome Assembly for Chinese Sour Jujube and Insights Into Its Genome Evolution and Domestication Signature.</title>
        <authorList>
            <person name="Shen L.-Y."/>
            <person name="Luo H."/>
            <person name="Wang X.-L."/>
            <person name="Wang X.-M."/>
            <person name="Qiu X.-J."/>
            <person name="Liu H."/>
            <person name="Zhou S.-S."/>
            <person name="Jia K.-H."/>
            <person name="Nie S."/>
            <person name="Bao Y.-T."/>
            <person name="Zhang R.-G."/>
            <person name="Yun Q.-Z."/>
            <person name="Chai Y.-H."/>
            <person name="Lu J.-Y."/>
            <person name="Li Y."/>
            <person name="Zhao S.-W."/>
            <person name="Mao J.-F."/>
            <person name="Jia S.-G."/>
            <person name="Mao Y.-M."/>
        </authorList>
    </citation>
    <scope>NUCLEOTIDE SEQUENCE</scope>
    <source>
        <strain evidence="1">AT0</strain>
        <tissue evidence="1">Leaf</tissue>
    </source>
</reference>
<dbReference type="Proteomes" id="UP000813462">
    <property type="component" value="Unassembled WGS sequence"/>
</dbReference>
<gene>
    <name evidence="1" type="ORF">FEM48_Zijuj12G0111100</name>
</gene>
<dbReference type="AlphaFoldDB" id="A0A978UCY5"/>
<evidence type="ECO:0000313" key="1">
    <source>
        <dbReference type="EMBL" id="KAH7512628.1"/>
    </source>
</evidence>
<dbReference type="EMBL" id="JAEACU010000012">
    <property type="protein sequence ID" value="KAH7512628.1"/>
    <property type="molecule type" value="Genomic_DNA"/>
</dbReference>
<proteinExistence type="predicted"/>
<accession>A0A978UCY5</accession>
<comment type="caution">
    <text evidence="1">The sequence shown here is derived from an EMBL/GenBank/DDBJ whole genome shotgun (WGS) entry which is preliminary data.</text>
</comment>
<name>A0A978UCY5_ZIZJJ</name>
<protein>
    <submittedName>
        <fullName evidence="1">Uncharacterized protein</fullName>
    </submittedName>
</protein>
<organism evidence="1 2">
    <name type="scientific">Ziziphus jujuba var. spinosa</name>
    <dbReference type="NCBI Taxonomy" id="714518"/>
    <lineage>
        <taxon>Eukaryota</taxon>
        <taxon>Viridiplantae</taxon>
        <taxon>Streptophyta</taxon>
        <taxon>Embryophyta</taxon>
        <taxon>Tracheophyta</taxon>
        <taxon>Spermatophyta</taxon>
        <taxon>Magnoliopsida</taxon>
        <taxon>eudicotyledons</taxon>
        <taxon>Gunneridae</taxon>
        <taxon>Pentapetalae</taxon>
        <taxon>rosids</taxon>
        <taxon>fabids</taxon>
        <taxon>Rosales</taxon>
        <taxon>Rhamnaceae</taxon>
        <taxon>Paliureae</taxon>
        <taxon>Ziziphus</taxon>
    </lineage>
</organism>
<evidence type="ECO:0000313" key="2">
    <source>
        <dbReference type="Proteomes" id="UP000813462"/>
    </source>
</evidence>